<feature type="region of interest" description="Disordered" evidence="6">
    <location>
        <begin position="86"/>
        <end position="126"/>
    </location>
</feature>
<organism evidence="8 9">
    <name type="scientific">Anaeramoeba flamelloides</name>
    <dbReference type="NCBI Taxonomy" id="1746091"/>
    <lineage>
        <taxon>Eukaryota</taxon>
        <taxon>Metamonada</taxon>
        <taxon>Anaeramoebidae</taxon>
        <taxon>Anaeramoeba</taxon>
    </lineage>
</organism>
<evidence type="ECO:0000313" key="8">
    <source>
        <dbReference type="EMBL" id="KAJ3430775.1"/>
    </source>
</evidence>
<protein>
    <submittedName>
        <fullName evidence="8">Protein rer1</fullName>
    </submittedName>
</protein>
<keyword evidence="3 7" id="KW-0812">Transmembrane</keyword>
<evidence type="ECO:0000256" key="3">
    <source>
        <dbReference type="ARBA" id="ARBA00022692"/>
    </source>
</evidence>
<evidence type="ECO:0000256" key="2">
    <source>
        <dbReference type="ARBA" id="ARBA00006070"/>
    </source>
</evidence>
<dbReference type="InterPro" id="IPR004932">
    <property type="entry name" value="Rer1"/>
</dbReference>
<evidence type="ECO:0000256" key="5">
    <source>
        <dbReference type="ARBA" id="ARBA00023136"/>
    </source>
</evidence>
<evidence type="ECO:0000256" key="6">
    <source>
        <dbReference type="SAM" id="MobiDB-lite"/>
    </source>
</evidence>
<sequence length="126" mass="15090">MIKELVPPDSGFSKVTSSVNPLKRKYQQLLDSFVPYTALRWIFAFILLSLYMLRVFVVGKIDPRDEDSFIIIIRRIRISLVYINNHNNKNNNKNYNNNKKKKKKKKKNYNNNNNNMRNNKRNRNIN</sequence>
<keyword evidence="5 7" id="KW-0472">Membrane</keyword>
<feature type="compositionally biased region" description="Basic residues" evidence="6">
    <location>
        <begin position="98"/>
        <end position="108"/>
    </location>
</feature>
<name>A0AAV7YP97_9EUKA</name>
<comment type="caution">
    <text evidence="8">The sequence shown here is derived from an EMBL/GenBank/DDBJ whole genome shotgun (WGS) entry which is preliminary data.</text>
</comment>
<dbReference type="Proteomes" id="UP001146793">
    <property type="component" value="Unassembled WGS sequence"/>
</dbReference>
<comment type="similarity">
    <text evidence="2">Belongs to the RER1 family.</text>
</comment>
<dbReference type="EMBL" id="JANTQA010000048">
    <property type="protein sequence ID" value="KAJ3430775.1"/>
    <property type="molecule type" value="Genomic_DNA"/>
</dbReference>
<dbReference type="GO" id="GO:0005737">
    <property type="term" value="C:cytoplasm"/>
    <property type="evidence" value="ECO:0007669"/>
    <property type="project" value="UniProtKB-ARBA"/>
</dbReference>
<proteinExistence type="inferred from homology"/>
<evidence type="ECO:0000256" key="4">
    <source>
        <dbReference type="ARBA" id="ARBA00022989"/>
    </source>
</evidence>
<comment type="subcellular location">
    <subcellularLocation>
        <location evidence="1">Membrane</location>
        <topology evidence="1">Multi-pass membrane protein</topology>
    </subcellularLocation>
</comment>
<reference evidence="8" key="1">
    <citation type="submission" date="2022-08" db="EMBL/GenBank/DDBJ databases">
        <title>Novel sulphate-reducing endosymbionts in the free-living metamonad Anaeramoeba.</title>
        <authorList>
            <person name="Jerlstrom-Hultqvist J."/>
            <person name="Cepicka I."/>
            <person name="Gallot-Lavallee L."/>
            <person name="Salas-Leiva D."/>
            <person name="Curtis B.A."/>
            <person name="Zahonova K."/>
            <person name="Pipaliya S."/>
            <person name="Dacks J."/>
            <person name="Roger A.J."/>
        </authorList>
    </citation>
    <scope>NUCLEOTIDE SEQUENCE</scope>
    <source>
        <strain evidence="8">Busselton2</strain>
    </source>
</reference>
<feature type="compositionally biased region" description="Low complexity" evidence="6">
    <location>
        <begin position="86"/>
        <end position="97"/>
    </location>
</feature>
<gene>
    <name evidence="8" type="ORF">M0812_02447</name>
</gene>
<evidence type="ECO:0000313" key="9">
    <source>
        <dbReference type="Proteomes" id="UP001146793"/>
    </source>
</evidence>
<dbReference type="AlphaFoldDB" id="A0AAV7YP97"/>
<dbReference type="GO" id="GO:0016020">
    <property type="term" value="C:membrane"/>
    <property type="evidence" value="ECO:0007669"/>
    <property type="project" value="UniProtKB-SubCell"/>
</dbReference>
<accession>A0AAV7YP97</accession>
<evidence type="ECO:0000256" key="1">
    <source>
        <dbReference type="ARBA" id="ARBA00004141"/>
    </source>
</evidence>
<keyword evidence="4 7" id="KW-1133">Transmembrane helix</keyword>
<feature type="transmembrane region" description="Helical" evidence="7">
    <location>
        <begin position="38"/>
        <end position="57"/>
    </location>
</feature>
<evidence type="ECO:0000256" key="7">
    <source>
        <dbReference type="SAM" id="Phobius"/>
    </source>
</evidence>
<dbReference type="Pfam" id="PF03248">
    <property type="entry name" value="Rer1"/>
    <property type="match status" value="1"/>
</dbReference>